<dbReference type="InterPro" id="IPR012337">
    <property type="entry name" value="RNaseH-like_sf"/>
</dbReference>
<dbReference type="GO" id="GO:0016787">
    <property type="term" value="F:hydrolase activity"/>
    <property type="evidence" value="ECO:0007669"/>
    <property type="project" value="UniProtKB-KW"/>
</dbReference>
<dbReference type="FunFam" id="3.30.70.270:FF:000003">
    <property type="entry name" value="Transposon Ty3-G Gag-Pol polyprotein"/>
    <property type="match status" value="1"/>
</dbReference>
<dbReference type="GO" id="GO:0015074">
    <property type="term" value="P:DNA integration"/>
    <property type="evidence" value="ECO:0007669"/>
    <property type="project" value="InterPro"/>
</dbReference>
<feature type="domain" description="Chromo" evidence="10">
    <location>
        <begin position="1275"/>
        <end position="1326"/>
    </location>
</feature>
<dbReference type="CDD" id="cd09274">
    <property type="entry name" value="RNase_HI_RT_Ty3"/>
    <property type="match status" value="2"/>
</dbReference>
<dbReference type="CDD" id="cd01647">
    <property type="entry name" value="RT_LTR"/>
    <property type="match status" value="1"/>
</dbReference>
<dbReference type="Pfam" id="PF00385">
    <property type="entry name" value="Chromo"/>
    <property type="match status" value="1"/>
</dbReference>
<keyword evidence="2" id="KW-0808">Transferase</keyword>
<dbReference type="EMBL" id="OIVN01000367">
    <property type="protein sequence ID" value="SPC79084.1"/>
    <property type="molecule type" value="Genomic_DNA"/>
</dbReference>
<keyword evidence="6" id="KW-0378">Hydrolase</keyword>
<accession>A0A2N9EWW4</accession>
<reference evidence="12" key="1">
    <citation type="submission" date="2018-02" db="EMBL/GenBank/DDBJ databases">
        <authorList>
            <person name="Cohen D.B."/>
            <person name="Kent A.D."/>
        </authorList>
    </citation>
    <scope>NUCLEOTIDE SEQUENCE</scope>
</reference>
<dbReference type="PROSITE" id="PS50994">
    <property type="entry name" value="INTEGRASE"/>
    <property type="match status" value="1"/>
</dbReference>
<feature type="region of interest" description="Disordered" evidence="9">
    <location>
        <begin position="2077"/>
        <end position="2103"/>
    </location>
</feature>
<dbReference type="SUPFAM" id="SSF54160">
    <property type="entry name" value="Chromo domain-like"/>
    <property type="match status" value="1"/>
</dbReference>
<evidence type="ECO:0000256" key="6">
    <source>
        <dbReference type="ARBA" id="ARBA00022801"/>
    </source>
</evidence>
<dbReference type="InterPro" id="IPR000953">
    <property type="entry name" value="Chromo/chromo_shadow_dom"/>
</dbReference>
<feature type="compositionally biased region" description="Polar residues" evidence="9">
    <location>
        <begin position="1561"/>
        <end position="1573"/>
    </location>
</feature>
<dbReference type="Gene3D" id="3.30.420.10">
    <property type="entry name" value="Ribonuclease H-like superfamily/Ribonuclease H"/>
    <property type="match status" value="1"/>
</dbReference>
<feature type="region of interest" description="Disordered" evidence="9">
    <location>
        <begin position="1531"/>
        <end position="1573"/>
    </location>
</feature>
<dbReference type="CDD" id="cd00303">
    <property type="entry name" value="retropepsin_like"/>
    <property type="match status" value="1"/>
</dbReference>
<feature type="compositionally biased region" description="Basic and acidic residues" evidence="9">
    <location>
        <begin position="1536"/>
        <end position="1560"/>
    </location>
</feature>
<dbReference type="Pfam" id="PF17917">
    <property type="entry name" value="RT_RNaseH"/>
    <property type="match status" value="2"/>
</dbReference>
<dbReference type="InterPro" id="IPR041373">
    <property type="entry name" value="RT_RNaseH"/>
</dbReference>
<dbReference type="SUPFAM" id="SSF53098">
    <property type="entry name" value="Ribonuclease H-like"/>
    <property type="match status" value="1"/>
</dbReference>
<dbReference type="Gene3D" id="3.30.70.270">
    <property type="match status" value="4"/>
</dbReference>
<keyword evidence="4" id="KW-0540">Nuclease</keyword>
<dbReference type="InterPro" id="IPR043128">
    <property type="entry name" value="Rev_trsase/Diguanyl_cyclase"/>
</dbReference>
<dbReference type="Pfam" id="PF24626">
    <property type="entry name" value="SH3_Tf2-1"/>
    <property type="match status" value="1"/>
</dbReference>
<evidence type="ECO:0000256" key="3">
    <source>
        <dbReference type="ARBA" id="ARBA00022695"/>
    </source>
</evidence>
<feature type="coiled-coil region" evidence="8">
    <location>
        <begin position="1182"/>
        <end position="1209"/>
    </location>
</feature>
<evidence type="ECO:0000256" key="5">
    <source>
        <dbReference type="ARBA" id="ARBA00022759"/>
    </source>
</evidence>
<dbReference type="Gene3D" id="3.10.20.370">
    <property type="match status" value="1"/>
</dbReference>
<dbReference type="Gene3D" id="3.10.10.10">
    <property type="entry name" value="HIV Type 1 Reverse Transcriptase, subunit A, domain 1"/>
    <property type="match status" value="2"/>
</dbReference>
<dbReference type="InterPro" id="IPR001584">
    <property type="entry name" value="Integrase_cat-core"/>
</dbReference>
<keyword evidence="3" id="KW-0548">Nucleotidyltransferase</keyword>
<evidence type="ECO:0000256" key="9">
    <source>
        <dbReference type="SAM" id="MobiDB-lite"/>
    </source>
</evidence>
<dbReference type="Gene3D" id="2.40.50.40">
    <property type="match status" value="1"/>
</dbReference>
<proteinExistence type="predicted"/>
<evidence type="ECO:0000256" key="1">
    <source>
        <dbReference type="ARBA" id="ARBA00012493"/>
    </source>
</evidence>
<dbReference type="InterPro" id="IPR056924">
    <property type="entry name" value="SH3_Tf2-1"/>
</dbReference>
<dbReference type="InterPro" id="IPR021109">
    <property type="entry name" value="Peptidase_aspartic_dom_sf"/>
</dbReference>
<dbReference type="PANTHER" id="PTHR35046:SF26">
    <property type="entry name" value="RNA-DIRECTED DNA POLYMERASE"/>
    <property type="match status" value="1"/>
</dbReference>
<feature type="compositionally biased region" description="Basic and acidic residues" evidence="9">
    <location>
        <begin position="2082"/>
        <end position="2094"/>
    </location>
</feature>
<evidence type="ECO:0000313" key="12">
    <source>
        <dbReference type="EMBL" id="SPC79084.1"/>
    </source>
</evidence>
<dbReference type="EC" id="2.7.7.49" evidence="1"/>
<protein>
    <recommendedName>
        <fullName evidence="1">RNA-directed DNA polymerase</fullName>
        <ecNumber evidence="1">2.7.7.49</ecNumber>
    </recommendedName>
</protein>
<gene>
    <name evidence="12" type="ORF">FSB_LOCUS6966</name>
</gene>
<keyword evidence="7" id="KW-0695">RNA-directed DNA polymerase</keyword>
<dbReference type="FunFam" id="1.10.340.70:FF:000001">
    <property type="entry name" value="Retrovirus-related Pol polyprotein from transposon gypsy-like Protein"/>
    <property type="match status" value="1"/>
</dbReference>
<feature type="domain" description="Integrase catalytic" evidence="11">
    <location>
        <begin position="1085"/>
        <end position="1176"/>
    </location>
</feature>
<dbReference type="InterPro" id="IPR036397">
    <property type="entry name" value="RNaseH_sf"/>
</dbReference>
<feature type="compositionally biased region" description="Acidic residues" evidence="9">
    <location>
        <begin position="1384"/>
        <end position="1398"/>
    </location>
</feature>
<dbReference type="PANTHER" id="PTHR35046">
    <property type="entry name" value="ZINC KNUCKLE (CCHC-TYPE) FAMILY PROTEIN"/>
    <property type="match status" value="1"/>
</dbReference>
<dbReference type="InterPro" id="IPR023780">
    <property type="entry name" value="Chromo_domain"/>
</dbReference>
<feature type="region of interest" description="Disordered" evidence="9">
    <location>
        <begin position="1587"/>
        <end position="1608"/>
    </location>
</feature>
<dbReference type="InterPro" id="IPR043502">
    <property type="entry name" value="DNA/RNA_pol_sf"/>
</dbReference>
<evidence type="ECO:0000259" key="10">
    <source>
        <dbReference type="PROSITE" id="PS50013"/>
    </source>
</evidence>
<feature type="region of interest" description="Disordered" evidence="9">
    <location>
        <begin position="1365"/>
        <end position="1426"/>
    </location>
</feature>
<keyword evidence="5" id="KW-0255">Endonuclease</keyword>
<dbReference type="FunFam" id="3.30.70.270:FF:000020">
    <property type="entry name" value="Transposon Tf2-6 polyprotein-like Protein"/>
    <property type="match status" value="1"/>
</dbReference>
<evidence type="ECO:0000256" key="2">
    <source>
        <dbReference type="ARBA" id="ARBA00022679"/>
    </source>
</evidence>
<dbReference type="Pfam" id="PF17921">
    <property type="entry name" value="Integrase_H2C2"/>
    <property type="match status" value="2"/>
</dbReference>
<evidence type="ECO:0000259" key="11">
    <source>
        <dbReference type="PROSITE" id="PS50994"/>
    </source>
</evidence>
<dbReference type="Pfam" id="PF00078">
    <property type="entry name" value="RVT_1"/>
    <property type="match status" value="1"/>
</dbReference>
<dbReference type="SMART" id="SM00298">
    <property type="entry name" value="CHROMO"/>
    <property type="match status" value="1"/>
</dbReference>
<dbReference type="GO" id="GO:0003964">
    <property type="term" value="F:RNA-directed DNA polymerase activity"/>
    <property type="evidence" value="ECO:0007669"/>
    <property type="project" value="UniProtKB-KW"/>
</dbReference>
<name>A0A2N9EWW4_FAGSY</name>
<dbReference type="SUPFAM" id="SSF56672">
    <property type="entry name" value="DNA/RNA polymerases"/>
    <property type="match status" value="2"/>
</dbReference>
<dbReference type="GO" id="GO:0004519">
    <property type="term" value="F:endonuclease activity"/>
    <property type="evidence" value="ECO:0007669"/>
    <property type="project" value="UniProtKB-KW"/>
</dbReference>
<keyword evidence="8" id="KW-0175">Coiled coil</keyword>
<dbReference type="GO" id="GO:0003676">
    <property type="term" value="F:nucleic acid binding"/>
    <property type="evidence" value="ECO:0007669"/>
    <property type="project" value="InterPro"/>
</dbReference>
<dbReference type="InterPro" id="IPR016197">
    <property type="entry name" value="Chromo-like_dom_sf"/>
</dbReference>
<organism evidence="12">
    <name type="scientific">Fagus sylvatica</name>
    <name type="common">Beechnut</name>
    <dbReference type="NCBI Taxonomy" id="28930"/>
    <lineage>
        <taxon>Eukaryota</taxon>
        <taxon>Viridiplantae</taxon>
        <taxon>Streptophyta</taxon>
        <taxon>Embryophyta</taxon>
        <taxon>Tracheophyta</taxon>
        <taxon>Spermatophyta</taxon>
        <taxon>Magnoliopsida</taxon>
        <taxon>eudicotyledons</taxon>
        <taxon>Gunneridae</taxon>
        <taxon>Pentapetalae</taxon>
        <taxon>rosids</taxon>
        <taxon>fabids</taxon>
        <taxon>Fagales</taxon>
        <taxon>Fagaceae</taxon>
        <taxon>Fagus</taxon>
    </lineage>
</organism>
<dbReference type="Gene3D" id="2.40.70.10">
    <property type="entry name" value="Acid Proteases"/>
    <property type="match status" value="1"/>
</dbReference>
<evidence type="ECO:0000256" key="7">
    <source>
        <dbReference type="ARBA" id="ARBA00022918"/>
    </source>
</evidence>
<sequence>MVQETRSGVPAGVFHETLESFQQQLDDHTTGMGAIGARMDRMESSFASLQILLEERLPLRPPAQPEINQIAPGAEARPDQEVIPPLMGEQPSLIQREENRVPIGVERRNAMPMRPPLHGNEFHQDFPRQDREFARPFQFNADQIDDIMEPPWPGRVYARHERHFNHGNQYQQPIPRAGQYGDIPDRNWPFEDHNEPWYEPRGERRAYGREREQVRPQGRVPYWQNHRKPPWQQGRALMGPRPVKLEFPRFRGGDPTSWVYRALQFFHYYQIPEEEKVIHASYHLDEEALIWFQDCEHEILNWTDFVRAVQLRDDVRLAVKMQGPRGLGEAYALAKIQEEYLATCRRGYRPGFDNTRSNWQSAPLAQPVPEGEEGVEAELEECDEESEVEENDPEITLNALLGSPVPNTMRVTSNIKQKKAVVKVANGAVINTKGEIKELLVEVQGHQFQIDFSLLELGGSGVVLGTQWLRTLGVISWDFEKLEMGFTHQGKKVLLQGMKAGKSSIQGSKEFARKPPTQGLLLQVSQLTESSDQEPVIPSASQQIPPAVQLEGTQPICQRPYRYPFYQKTEIENIVKELLESSSIRPSQSPFSSPVLLVRKADGSWRMCIDYRGLNKETIKDKFPIPVVDELLDELHGAWVFSKLDLRFGYHQIRMKALMNEVFKPYLRKFVLVFFDDILAYSQDLEQHVGHLEIVLQVLLQHILFAKLSKCVFAVQEVEYLGHIISGHGVQTDPKKTVAMIAWPIPKSIKALRGFLGLTGYYRKFIKGYGQIASPLTSLLKKDAFGWNEAATDAFEKLKVAVSQPPVLALPDFTKSFVVECDASGYGIGAVLMQGGRPIAYYSQGLKGKNLFLSTYEKELLALVLSVKKWRPYLLGKSFVIKTDQQSLKHLLEQRVGTPMQQKWITKLLGYPFVVEYKKGKENLVADALSRQADSELFLEIDKAGRMEDNGGALLWAISFPSPTWLVELKQSYADEPATKQLLETLIQGQVEHQHYSLQNGLILFKNRIYLGPQCILKQKVLSLIHDSPLGGHSGYLKTLQRAKRDWYWQGMKQDIKTYIKNCDTCQRIKTETTKPAGLLQPLSIPYRPWHSISMDFIEGLPNSNKHSVILVVVDRLTKYVHFIPLSHPYTAAKVASLFMQHVFKLHGLPSSIVSDRDTAFTSIFLARIVHQAGLKQWKIHLSQRQQALALLKANLAAAQERMKLQTDKHRQEREFQIGDWLFKGLGAVAYKLDLPADARIHPVFHVSCLKMKLGQSILPLPQLPPVDAVEQLTPEPAQVLHSRNINTRRHKGGTEVLVQWRGTSKADATWEPLHKLQQQFPHLVDKGKADNSSFVLQAMQQQFERLNFVLGEVRDRMDHQEAAIRNLQGGRDRRRREPRVENEYENEGDGEDEEDLASEVGSGRHRRVRRERGHEGNLGGRDGVDRDLGSIKMKIPSFQGTFTKSSKILHRGLGVWRITTMEMEVAMIRTNVEEDWEATMARFLSGLNRDIANVIELQHYVEIEDMVHMAMKVERQLKRKGTARYTSVSNTTWKSKWDKNDPAEAKRKTEPPKGKDEGTSNKPKGTSLLNVQTSEVMIMRDNGEVMTESEDDSDRVPELVDASDDDGVVYPVTGESLVARRALNTHIKVDDAEQQRENIFHTRCHVNNKLLIPNRPAYRSNPEETKELQRQVEDLMSKGYVRESMSPCAVPVLLVPKKDGTWRMCVNYRAVNNITGIEVDEEKVKAIKEWPTPKSITEVRSFHGLASFYRRFVKDFSTMVAPLTEDRRPIAFFSEKLSGASLKYPTYDKELYALVRALETWQHYLWPRELMIHTDHESLKYLKGQGKLNKRHARWMEYIETFPYVIRYKQGKENIVADALSRRYVLLTSMSAKMLGFEYVKDMYADDADFSDVYKACDKAAFGKFYKHDGYLFKESKLCVPSFSMRELLVCEAHGGGLMGHFGVKKTLDILHEHFFWPKMKRDVNRICGRSSLDGQKKAELVKSLHERVRLQIAQKNERVASQANKGRRRVIFESGDWVWVHMRKERFPAHRRTKLHPRRDGPFQILEKINDNAYKVDLPGEYNVSATFNISDLSPFDVGEDSRSNPFEERGNDGNQGGPSR</sequence>
<dbReference type="Gene3D" id="1.10.340.70">
    <property type="match status" value="2"/>
</dbReference>
<dbReference type="InterPro" id="IPR041588">
    <property type="entry name" value="Integrase_H2C2"/>
</dbReference>
<evidence type="ECO:0000256" key="8">
    <source>
        <dbReference type="SAM" id="Coils"/>
    </source>
</evidence>
<dbReference type="InterPro" id="IPR000477">
    <property type="entry name" value="RT_dom"/>
</dbReference>
<dbReference type="PROSITE" id="PS50013">
    <property type="entry name" value="CHROMO_2"/>
    <property type="match status" value="1"/>
</dbReference>
<evidence type="ECO:0000256" key="4">
    <source>
        <dbReference type="ARBA" id="ARBA00022722"/>
    </source>
</evidence>